<name>A0ABS7YTP5_9VIBR</name>
<dbReference type="SMART" id="SM00897">
    <property type="entry name" value="FIST"/>
    <property type="match status" value="1"/>
</dbReference>
<gene>
    <name evidence="3" type="ORF">LDJ79_23275</name>
</gene>
<organism evidence="3 4">
    <name type="scientific">Vibrio tritonius</name>
    <dbReference type="NCBI Taxonomy" id="1435069"/>
    <lineage>
        <taxon>Bacteria</taxon>
        <taxon>Pseudomonadati</taxon>
        <taxon>Pseudomonadota</taxon>
        <taxon>Gammaproteobacteria</taxon>
        <taxon>Vibrionales</taxon>
        <taxon>Vibrionaceae</taxon>
        <taxon>Vibrio</taxon>
    </lineage>
</organism>
<evidence type="ECO:0000313" key="4">
    <source>
        <dbReference type="Proteomes" id="UP001199044"/>
    </source>
</evidence>
<dbReference type="PANTHER" id="PTHR40252:SF2">
    <property type="entry name" value="BLR0328 PROTEIN"/>
    <property type="match status" value="1"/>
</dbReference>
<feature type="domain" description="FIST" evidence="1">
    <location>
        <begin position="28"/>
        <end position="226"/>
    </location>
</feature>
<evidence type="ECO:0000313" key="3">
    <source>
        <dbReference type="EMBL" id="MCA2019051.1"/>
    </source>
</evidence>
<evidence type="ECO:0000259" key="1">
    <source>
        <dbReference type="SMART" id="SM00897"/>
    </source>
</evidence>
<accession>A0ABS7YTP5</accession>
<evidence type="ECO:0000259" key="2">
    <source>
        <dbReference type="SMART" id="SM01204"/>
    </source>
</evidence>
<dbReference type="Pfam" id="PF08495">
    <property type="entry name" value="FIST"/>
    <property type="match status" value="1"/>
</dbReference>
<dbReference type="EMBL" id="JAIWIU010000239">
    <property type="protein sequence ID" value="MCA2019051.1"/>
    <property type="molecule type" value="Genomic_DNA"/>
</dbReference>
<protein>
    <submittedName>
        <fullName evidence="3">FIST C-terminal domain-containing protein</fullName>
    </submittedName>
</protein>
<comment type="caution">
    <text evidence="3">The sequence shown here is derived from an EMBL/GenBank/DDBJ whole genome shotgun (WGS) entry which is preliminary data.</text>
</comment>
<feature type="domain" description="FIST C-domain" evidence="2">
    <location>
        <begin position="227"/>
        <end position="374"/>
    </location>
</feature>
<dbReference type="PANTHER" id="PTHR40252">
    <property type="entry name" value="BLR0328 PROTEIN"/>
    <property type="match status" value="1"/>
</dbReference>
<sequence length="395" mass="43524">MRFLTSVSHDLDERVAISRLSDHLAKADLVSLLCYYTEDYVPDKLVKELRVAFPGIPFIGCSSCKGVMTETGFHLGPVIALMGIYDKHPCAYGTGLIDMASCEDKHQIATKAIEQALASADRIGEVPSLVVLHATPGYEESFIDAIDQKFGTQVPIIGGSAADNHIQQQWSIISDKGVSNDGLTMQLFFPSKPLTTGFSAGYSPTEFEGIITKSHNRTIYEIDGKPAKDVYRKWIQLHAGENISEQYIFDHIARFPIGRIAGTIYEQPYYKLTHPLQLTPEGGLELFANVADNESICLMTGSLDQLISRASRVIKEANTKNYHESLVLGAIIIHCGGSMLRLGAEIEKVYAKLLSQMNGQPFICPFTFGEQGRFICGENAHGNLMISSVIFYESE</sequence>
<dbReference type="InterPro" id="IPR013702">
    <property type="entry name" value="FIST_domain_N"/>
</dbReference>
<proteinExistence type="predicted"/>
<dbReference type="Proteomes" id="UP001199044">
    <property type="component" value="Unassembled WGS sequence"/>
</dbReference>
<reference evidence="4" key="1">
    <citation type="submission" date="2023-07" db="EMBL/GenBank/DDBJ databases">
        <title>Molecular identification of indigenous halophilic bacteria isolated from red sea cost, biodegradation of synthetic dyes and assessment of degraded metabolite toxicity.</title>
        <authorList>
            <person name="Chaieb K."/>
            <person name="Altayb H.N."/>
        </authorList>
    </citation>
    <scope>NUCLEOTIDE SEQUENCE [LARGE SCALE GENOMIC DNA]</scope>
    <source>
        <strain evidence="4">K20</strain>
    </source>
</reference>
<dbReference type="SMART" id="SM01204">
    <property type="entry name" value="FIST_C"/>
    <property type="match status" value="1"/>
</dbReference>
<keyword evidence="4" id="KW-1185">Reference proteome</keyword>
<dbReference type="Pfam" id="PF10442">
    <property type="entry name" value="FIST_C"/>
    <property type="match status" value="1"/>
</dbReference>
<dbReference type="InterPro" id="IPR019494">
    <property type="entry name" value="FIST_C"/>
</dbReference>